<evidence type="ECO:0000313" key="1">
    <source>
        <dbReference type="EMBL" id="KAJ9114684.1"/>
    </source>
</evidence>
<name>A0ACC2WSE2_9TREE</name>
<sequence>MLRLAPAAKYIRILATAIVLTATGYLLLSHPTPSRVDSSARTLDVTPATFDIVAQARLEQLQSRYKEEEVHSEVGLKIGNPGWTEYVQELQDVYERYFHPRDTQKNTPSTDGSLVQEIHDMLADSLKLSARDSPVGQRHSIPHIIHTTSKKQEFPEQFSSWRRMNTEDGWKVQYYDNDGIWRWMLDIFGRGSHKEAKMPGTDDKTGARILEEYEQLPTGVLRADFFRYLVLLMKGGPPGVYTDTDTACVRPLRDWPGIREDHWEITTKTDSILSFLPHVYDLLSVASAQNTWHHNTESSPMGNVRDRMAELSTFEPPRLVVALEYDHWASGSQGWREMGLSRGMQFVQWTMMAQPGHPVFLDTLNRIMGDVERHRVLQRRDSVIDTEGDEDGEDRQDRVLDVSTNTLHHLLSSDAVFRYLLARWGVHPRDISGASGGQRIGDVL</sequence>
<proteinExistence type="predicted"/>
<dbReference type="Proteomes" id="UP001243375">
    <property type="component" value="Unassembled WGS sequence"/>
</dbReference>
<evidence type="ECO:0000313" key="2">
    <source>
        <dbReference type="Proteomes" id="UP001243375"/>
    </source>
</evidence>
<accession>A0ACC2WSE2</accession>
<keyword evidence="2" id="KW-1185">Reference proteome</keyword>
<protein>
    <submittedName>
        <fullName evidence="1">Uncharacterized protein</fullName>
    </submittedName>
</protein>
<reference evidence="1" key="1">
    <citation type="submission" date="2023-04" db="EMBL/GenBank/DDBJ databases">
        <title>Draft Genome sequencing of Naganishia species isolated from polar environments using Oxford Nanopore Technology.</title>
        <authorList>
            <person name="Leo P."/>
            <person name="Venkateswaran K."/>
        </authorList>
    </citation>
    <scope>NUCLEOTIDE SEQUENCE</scope>
    <source>
        <strain evidence="1">MNA-CCFEE 5425</strain>
    </source>
</reference>
<comment type="caution">
    <text evidence="1">The sequence shown here is derived from an EMBL/GenBank/DDBJ whole genome shotgun (WGS) entry which is preliminary data.</text>
</comment>
<gene>
    <name evidence="1" type="ORF">QFC22_005560</name>
</gene>
<organism evidence="1 2">
    <name type="scientific">Naganishia vaughanmartiniae</name>
    <dbReference type="NCBI Taxonomy" id="1424756"/>
    <lineage>
        <taxon>Eukaryota</taxon>
        <taxon>Fungi</taxon>
        <taxon>Dikarya</taxon>
        <taxon>Basidiomycota</taxon>
        <taxon>Agaricomycotina</taxon>
        <taxon>Tremellomycetes</taxon>
        <taxon>Filobasidiales</taxon>
        <taxon>Filobasidiaceae</taxon>
        <taxon>Naganishia</taxon>
    </lineage>
</organism>
<dbReference type="EMBL" id="JASBWU010000018">
    <property type="protein sequence ID" value="KAJ9114684.1"/>
    <property type="molecule type" value="Genomic_DNA"/>
</dbReference>